<dbReference type="Gramene" id="C.cajan_27030.t">
    <property type="protein sequence ID" value="C.cajan_27030.t"/>
    <property type="gene ID" value="C.cajan_27030"/>
</dbReference>
<feature type="transmembrane region" description="Helical" evidence="1">
    <location>
        <begin position="197"/>
        <end position="215"/>
    </location>
</feature>
<sequence length="627" mass="72968">MLFIKKCWDILKNDIYKAVQDFQEHGKLPRDTNSSFLVLIQKNSSPHDLDDFRPISLIGSLYKIITKLLAGRIKQVISDIIPEYQSAFVGAPFLFLIAAEGLGGLMREAARGRLFEGCSIGQMDLNIPHLQFVDDTLLIGKPLWENVRSIKAILRCFELVSGLKVNFSKSKFIGLHVEEQNLERMAMFLNCSITSIPFVYLGIPIGAQYKSLSLWNPIKDRMKSKLSSWKRRHHSFGGRLILLKSVLSSLPLFYLSFFKISKAVSLSITKIQSAFLWGGGMEQRKIHWVRWSTVCKPKESGGLGVRDLEIFNISLLGKWKWRMVNEPNALWVKVLEARYGEVSLVSDTIVRGGSSWWNNIIKASKSGKREKREWFQEGIRRIIGDGKETYFWKQPWCERTALKDTYQRLFSVSEQKNELIADMGNWVGGYWTWNFRWRRNLFEWEEDSLRIMLSSINNIIMQQQQQDKWRWILHPSSSYTVSSTYLHLSQEGQAEEATFFRTFWTSLAPLKTSCLGWGILNNGIATKTNLEKRGIIHLDQQKRCVLCNKQTESTNHLFFTCSASYLLWQICYNWFGIQTVLPEQGKQHFTNHIGLWNKKKNKENMEYDLVHHDLEYLEVEKRLDFQQ</sequence>
<feature type="domain" description="Reverse transcriptase zinc-binding" evidence="2">
    <location>
        <begin position="479"/>
        <end position="568"/>
    </location>
</feature>
<keyword evidence="4" id="KW-1185">Reference proteome</keyword>
<keyword evidence="1" id="KW-0812">Transmembrane</keyword>
<evidence type="ECO:0000313" key="3">
    <source>
        <dbReference type="EMBL" id="KYP50789.1"/>
    </source>
</evidence>
<reference evidence="3" key="1">
    <citation type="journal article" date="2012" name="Nat. Biotechnol.">
        <title>Draft genome sequence of pigeonpea (Cajanus cajan), an orphan legume crop of resource-poor farmers.</title>
        <authorList>
            <person name="Varshney R.K."/>
            <person name="Chen W."/>
            <person name="Li Y."/>
            <person name="Bharti A.K."/>
            <person name="Saxena R.K."/>
            <person name="Schlueter J.A."/>
            <person name="Donoghue M.T."/>
            <person name="Azam S."/>
            <person name="Fan G."/>
            <person name="Whaley A.M."/>
            <person name="Farmer A.D."/>
            <person name="Sheridan J."/>
            <person name="Iwata A."/>
            <person name="Tuteja R."/>
            <person name="Penmetsa R.V."/>
            <person name="Wu W."/>
            <person name="Upadhyaya H.D."/>
            <person name="Yang S.P."/>
            <person name="Shah T."/>
            <person name="Saxena K.B."/>
            <person name="Michael T."/>
            <person name="McCombie W.R."/>
            <person name="Yang B."/>
            <person name="Zhang G."/>
            <person name="Yang H."/>
            <person name="Wang J."/>
            <person name="Spillane C."/>
            <person name="Cook D.R."/>
            <person name="May G.D."/>
            <person name="Xu X."/>
            <person name="Jackson S.A."/>
        </authorList>
    </citation>
    <scope>NUCLEOTIDE SEQUENCE [LARGE SCALE GENOMIC DNA]</scope>
</reference>
<keyword evidence="1" id="KW-1133">Transmembrane helix</keyword>
<dbReference type="Pfam" id="PF13966">
    <property type="entry name" value="zf-RVT"/>
    <property type="match status" value="1"/>
</dbReference>
<organism evidence="3 4">
    <name type="scientific">Cajanus cajan</name>
    <name type="common">Pigeon pea</name>
    <name type="synonym">Cajanus indicus</name>
    <dbReference type="NCBI Taxonomy" id="3821"/>
    <lineage>
        <taxon>Eukaryota</taxon>
        <taxon>Viridiplantae</taxon>
        <taxon>Streptophyta</taxon>
        <taxon>Embryophyta</taxon>
        <taxon>Tracheophyta</taxon>
        <taxon>Spermatophyta</taxon>
        <taxon>Magnoliopsida</taxon>
        <taxon>eudicotyledons</taxon>
        <taxon>Gunneridae</taxon>
        <taxon>Pentapetalae</taxon>
        <taxon>rosids</taxon>
        <taxon>fabids</taxon>
        <taxon>Fabales</taxon>
        <taxon>Fabaceae</taxon>
        <taxon>Papilionoideae</taxon>
        <taxon>50 kb inversion clade</taxon>
        <taxon>NPAAA clade</taxon>
        <taxon>indigoferoid/millettioid clade</taxon>
        <taxon>Phaseoleae</taxon>
        <taxon>Cajanus</taxon>
    </lineage>
</organism>
<dbReference type="PANTHER" id="PTHR33116:SF78">
    <property type="entry name" value="OS12G0587133 PROTEIN"/>
    <property type="match status" value="1"/>
</dbReference>
<dbReference type="Proteomes" id="UP000075243">
    <property type="component" value="Unassembled WGS sequence"/>
</dbReference>
<dbReference type="PANTHER" id="PTHR33116">
    <property type="entry name" value="REVERSE TRANSCRIPTASE ZINC-BINDING DOMAIN-CONTAINING PROTEIN-RELATED-RELATED"/>
    <property type="match status" value="1"/>
</dbReference>
<evidence type="ECO:0000259" key="2">
    <source>
        <dbReference type="Pfam" id="PF13966"/>
    </source>
</evidence>
<dbReference type="OMA" id="PINCEAT"/>
<accession>A0A151S7N3</accession>
<keyword evidence="1" id="KW-0472">Membrane</keyword>
<name>A0A151S7N3_CAJCA</name>
<evidence type="ECO:0000256" key="1">
    <source>
        <dbReference type="SAM" id="Phobius"/>
    </source>
</evidence>
<evidence type="ECO:0000313" key="4">
    <source>
        <dbReference type="Proteomes" id="UP000075243"/>
    </source>
</evidence>
<protein>
    <submittedName>
        <fullName evidence="3">Ribonuclease H protein At1g65750 family</fullName>
    </submittedName>
</protein>
<dbReference type="AlphaFoldDB" id="A0A151S7N3"/>
<gene>
    <name evidence="3" type="ORF">KK1_027353</name>
</gene>
<proteinExistence type="predicted"/>
<dbReference type="STRING" id="3821.A0A151S7N3"/>
<dbReference type="InterPro" id="IPR026960">
    <property type="entry name" value="RVT-Znf"/>
</dbReference>
<dbReference type="EMBL" id="KQ483448">
    <property type="protein sequence ID" value="KYP50789.1"/>
    <property type="molecule type" value="Genomic_DNA"/>
</dbReference>
<feature type="transmembrane region" description="Helical" evidence="1">
    <location>
        <begin position="236"/>
        <end position="257"/>
    </location>
</feature>